<evidence type="ECO:0000313" key="3">
    <source>
        <dbReference type="Proteomes" id="UP001198220"/>
    </source>
</evidence>
<protein>
    <submittedName>
        <fullName evidence="2">Uncharacterized protein</fullName>
    </submittedName>
</protein>
<name>A0AAE3DBD9_9FIRM</name>
<evidence type="ECO:0000256" key="1">
    <source>
        <dbReference type="SAM" id="Phobius"/>
    </source>
</evidence>
<dbReference type="Proteomes" id="UP001198220">
    <property type="component" value="Unassembled WGS sequence"/>
</dbReference>
<proteinExistence type="predicted"/>
<dbReference type="AlphaFoldDB" id="A0AAE3DBD9"/>
<keyword evidence="1" id="KW-0472">Membrane</keyword>
<keyword evidence="1" id="KW-1133">Transmembrane helix</keyword>
<organism evidence="2 3">
    <name type="scientific">Hominiventricola filiformis</name>
    <dbReference type="NCBI Taxonomy" id="2885352"/>
    <lineage>
        <taxon>Bacteria</taxon>
        <taxon>Bacillati</taxon>
        <taxon>Bacillota</taxon>
        <taxon>Clostridia</taxon>
        <taxon>Lachnospirales</taxon>
        <taxon>Lachnospiraceae</taxon>
        <taxon>Hominiventricola</taxon>
    </lineage>
</organism>
<feature type="transmembrane region" description="Helical" evidence="1">
    <location>
        <begin position="412"/>
        <end position="433"/>
    </location>
</feature>
<gene>
    <name evidence="2" type="ORF">LKD36_08480</name>
</gene>
<dbReference type="RefSeq" id="WP_308459339.1">
    <property type="nucleotide sequence ID" value="NZ_JAJEPS010000007.1"/>
</dbReference>
<feature type="transmembrane region" description="Helical" evidence="1">
    <location>
        <begin position="453"/>
        <end position="473"/>
    </location>
</feature>
<keyword evidence="1" id="KW-0812">Transmembrane</keyword>
<sequence length="540" mass="61661">MNQGKIMTIHCATCGAPAQFDVVTQNYHCPNCGGNTGTEIPLKKLREFRSLTKTLLEQELPDSQTIACECPNCGARVIVKEHEVAETCIFCQSKVLRSDVQMGEGFPEMLIPFKLNRKQAEKRLDEWIEQHHDKNEAQILKENKKKLKGIYLPYELIRGPIRFVVTRDNSNRHYECGGFLEHVAVNVTDRCNNLLLNGMEPFLWDELEPFQFGYIAGHAAEVPTADGAELRRRVFEEVAEEYRPTVERTMQTTGLALYPESEALLRLPAFLPVYFMDCGEVQAAVNGQTGKVSVLAEKETRTYPWVIEPLLGTLAVMIFFFFVFRNYGGVPMDPKELFELVGMAGLVAAMILFTVFSKGREARVRRKILKSISEEEKKKPEDSIKPVFFETIGGKELPVQLGFYSPGRIVKIVMILLLVNASTCILAWILTAFKCMGSGDWTLFQQLDYSYNIIWLCLALPISMVGFAVFGRIEVYDSPVIFQLLENGKRKRIHQKRENRKTLLMRWKNVRETIGNWALPLFIVLPLYAMTVYMIMNPWP</sequence>
<feature type="transmembrane region" description="Helical" evidence="1">
    <location>
        <begin position="337"/>
        <end position="357"/>
    </location>
</feature>
<feature type="transmembrane region" description="Helical" evidence="1">
    <location>
        <begin position="514"/>
        <end position="536"/>
    </location>
</feature>
<comment type="caution">
    <text evidence="2">The sequence shown here is derived from an EMBL/GenBank/DDBJ whole genome shotgun (WGS) entry which is preliminary data.</text>
</comment>
<dbReference type="EMBL" id="JAJEPS010000007">
    <property type="protein sequence ID" value="MCC2126215.1"/>
    <property type="molecule type" value="Genomic_DNA"/>
</dbReference>
<feature type="transmembrane region" description="Helical" evidence="1">
    <location>
        <begin position="305"/>
        <end position="325"/>
    </location>
</feature>
<evidence type="ECO:0000313" key="2">
    <source>
        <dbReference type="EMBL" id="MCC2126215.1"/>
    </source>
</evidence>
<reference evidence="2 3" key="1">
    <citation type="submission" date="2021-10" db="EMBL/GenBank/DDBJ databases">
        <title>Anaerobic single-cell dispensing facilitates the cultivation of human gut bacteria.</title>
        <authorList>
            <person name="Afrizal A."/>
        </authorList>
    </citation>
    <scope>NUCLEOTIDE SEQUENCE [LARGE SCALE GENOMIC DNA]</scope>
    <source>
        <strain evidence="2 3">CLA-AA-H276</strain>
    </source>
</reference>
<keyword evidence="3" id="KW-1185">Reference proteome</keyword>
<accession>A0AAE3DBD9</accession>